<dbReference type="InterPro" id="IPR028973">
    <property type="entry name" value="PhnB-like"/>
</dbReference>
<dbReference type="KEGG" id="raj:RA11412_0308"/>
<dbReference type="GeneID" id="93861978"/>
<protein>
    <submittedName>
        <fullName evidence="2">PhnB protein</fullName>
    </submittedName>
</protein>
<dbReference type="Pfam" id="PF00903">
    <property type="entry name" value="Glyoxalase"/>
    <property type="match status" value="1"/>
</dbReference>
<dbReference type="PANTHER" id="PTHR33990:SF1">
    <property type="entry name" value="PROTEIN YJDN"/>
    <property type="match status" value="1"/>
</dbReference>
<dbReference type="Proteomes" id="UP000250241">
    <property type="component" value="Chromosome"/>
</dbReference>
<evidence type="ECO:0000313" key="3">
    <source>
        <dbReference type="Proteomes" id="UP000250241"/>
    </source>
</evidence>
<accession>A0A2Z5QW21</accession>
<dbReference type="InterPro" id="IPR004360">
    <property type="entry name" value="Glyas_Fos-R_dOase_dom"/>
</dbReference>
<dbReference type="CDD" id="cd06588">
    <property type="entry name" value="PhnB_like"/>
    <property type="match status" value="1"/>
</dbReference>
<proteinExistence type="predicted"/>
<organism evidence="2 3">
    <name type="scientific">Rothia aeria</name>
    <dbReference type="NCBI Taxonomy" id="172042"/>
    <lineage>
        <taxon>Bacteria</taxon>
        <taxon>Bacillati</taxon>
        <taxon>Actinomycetota</taxon>
        <taxon>Actinomycetes</taxon>
        <taxon>Micrococcales</taxon>
        <taxon>Micrococcaceae</taxon>
        <taxon>Rothia</taxon>
    </lineage>
</organism>
<name>A0A2Z5QW21_9MICC</name>
<feature type="domain" description="Glyoxalase/fosfomycin resistance/dioxygenase" evidence="1">
    <location>
        <begin position="16"/>
        <end position="137"/>
    </location>
</feature>
<gene>
    <name evidence="2" type="ORF">RA11412_0308</name>
</gene>
<dbReference type="InterPro" id="IPR029068">
    <property type="entry name" value="Glyas_Bleomycin-R_OHBP_Dase"/>
</dbReference>
<dbReference type="RefSeq" id="WP_128087184.1">
    <property type="nucleotide sequence ID" value="NZ_CBDEQU010000091.1"/>
</dbReference>
<dbReference type="EMBL" id="AP017895">
    <property type="protein sequence ID" value="BAV86607.1"/>
    <property type="molecule type" value="Genomic_DNA"/>
</dbReference>
<evidence type="ECO:0000259" key="1">
    <source>
        <dbReference type="Pfam" id="PF00903"/>
    </source>
</evidence>
<dbReference type="Gene3D" id="3.10.180.10">
    <property type="entry name" value="2,3-Dihydroxybiphenyl 1,2-Dioxygenase, domain 1"/>
    <property type="match status" value="1"/>
</dbReference>
<dbReference type="PANTHER" id="PTHR33990">
    <property type="entry name" value="PROTEIN YJDN-RELATED"/>
    <property type="match status" value="1"/>
</dbReference>
<keyword evidence="3" id="KW-1185">Reference proteome</keyword>
<evidence type="ECO:0000313" key="2">
    <source>
        <dbReference type="EMBL" id="BAV86607.1"/>
    </source>
</evidence>
<dbReference type="AlphaFoldDB" id="A0A2Z5QW21"/>
<reference evidence="2 3" key="1">
    <citation type="submission" date="2016-10" db="EMBL/GenBank/DDBJ databases">
        <title>Genome sequence of Rothia aeria strain JCM11412.</title>
        <authorList>
            <person name="Nambu T."/>
        </authorList>
    </citation>
    <scope>NUCLEOTIDE SEQUENCE [LARGE SCALE GENOMIC DNA]</scope>
    <source>
        <strain evidence="2 3">JCM 11412</strain>
    </source>
</reference>
<dbReference type="SUPFAM" id="SSF54593">
    <property type="entry name" value="Glyoxalase/Bleomycin resistance protein/Dihydroxybiphenyl dioxygenase"/>
    <property type="match status" value="1"/>
</dbReference>
<sequence>MAQMNVYLSNHQGTTREAFDFYEELFGAQRDGLIRYRDMADALKSAGMYKEEWGEKIAHTALKFNNMTLMGSDVMAEEAPEGAPASFLVYSADSVPDADRVFAALSEGGTVLYPLEMQVWEAYDGCCIDRFGTAWEVMYEGQDL</sequence>